<keyword evidence="1" id="KW-0812">Transmembrane</keyword>
<evidence type="ECO:0000256" key="1">
    <source>
        <dbReference type="SAM" id="Phobius"/>
    </source>
</evidence>
<gene>
    <name evidence="2" type="ORF">GCM10023092_24810</name>
</gene>
<reference evidence="3" key="1">
    <citation type="journal article" date="2019" name="Int. J. Syst. Evol. Microbiol.">
        <title>The Global Catalogue of Microorganisms (GCM) 10K type strain sequencing project: providing services to taxonomists for standard genome sequencing and annotation.</title>
        <authorList>
            <consortium name="The Broad Institute Genomics Platform"/>
            <consortium name="The Broad Institute Genome Sequencing Center for Infectious Disease"/>
            <person name="Wu L."/>
            <person name="Ma J."/>
        </authorList>
    </citation>
    <scope>NUCLEOTIDE SEQUENCE [LARGE SCALE GENOMIC DNA]</scope>
    <source>
        <strain evidence="3">JCM 31921</strain>
    </source>
</reference>
<organism evidence="2 3">
    <name type="scientific">Rurimicrobium arvi</name>
    <dbReference type="NCBI Taxonomy" id="2049916"/>
    <lineage>
        <taxon>Bacteria</taxon>
        <taxon>Pseudomonadati</taxon>
        <taxon>Bacteroidota</taxon>
        <taxon>Chitinophagia</taxon>
        <taxon>Chitinophagales</taxon>
        <taxon>Chitinophagaceae</taxon>
        <taxon>Rurimicrobium</taxon>
    </lineage>
</organism>
<dbReference type="Proteomes" id="UP001501410">
    <property type="component" value="Unassembled WGS sequence"/>
</dbReference>
<comment type="caution">
    <text evidence="2">The sequence shown here is derived from an EMBL/GenBank/DDBJ whole genome shotgun (WGS) entry which is preliminary data.</text>
</comment>
<dbReference type="RefSeq" id="WP_344827644.1">
    <property type="nucleotide sequence ID" value="NZ_BAABEZ010000024.1"/>
</dbReference>
<feature type="transmembrane region" description="Helical" evidence="1">
    <location>
        <begin position="266"/>
        <end position="283"/>
    </location>
</feature>
<evidence type="ECO:0000313" key="3">
    <source>
        <dbReference type="Proteomes" id="UP001501410"/>
    </source>
</evidence>
<accession>A0ABP8N0W4</accession>
<keyword evidence="1" id="KW-0472">Membrane</keyword>
<proteinExistence type="predicted"/>
<evidence type="ECO:0000313" key="2">
    <source>
        <dbReference type="EMBL" id="GAA4457701.1"/>
    </source>
</evidence>
<keyword evidence="3" id="KW-1185">Reference proteome</keyword>
<feature type="transmembrane region" description="Helical" evidence="1">
    <location>
        <begin position="39"/>
        <end position="58"/>
    </location>
</feature>
<protein>
    <recommendedName>
        <fullName evidence="4">Chain length determinant protein</fullName>
    </recommendedName>
</protein>
<evidence type="ECO:0008006" key="4">
    <source>
        <dbReference type="Google" id="ProtNLM"/>
    </source>
</evidence>
<dbReference type="EMBL" id="BAABEZ010000024">
    <property type="protein sequence ID" value="GAA4457701.1"/>
    <property type="molecule type" value="Genomic_DNA"/>
</dbReference>
<keyword evidence="1" id="KW-1133">Transmembrane helix</keyword>
<sequence length="301" mass="35088">MSNHHYDLSPSELRQYFRDFFSFVSRCLYFFAKTARRHYLVLLLITVLSFLLIGWILNKRPRVYDFRMSCVYNDNQARTFGELLAQLNFLLENKEYATLSAALHMREEQLKKLVSIEGRTVTLGVLENDFSGNKTPFFVDIKVEDPALAAVIEPQVLRYLNHNELSQRSVDQQKAKWKSRDEFYTAQLLKLDSLKEAIRLSYLSNNNDAELMQRGNAAVDVYKLSDSMSFYRADIRYYLEHYETVQKIYGFKLIHLQNPSSLRKKAVLYSLIIAILAWVLLAVKDMVYESGKATARPDTES</sequence>
<name>A0ABP8N0W4_9BACT</name>